<gene>
    <name evidence="1" type="ORF">NME_1804</name>
</gene>
<reference evidence="1" key="1">
    <citation type="journal article" date="2008" name="Proc. Natl. Acad. Sci. U.S.A.">
        <title>Whole-genome comparison of disease and carriage strains provides insights into virulence evolution in Neisseria meningitidis.</title>
        <authorList>
            <person name="Schoen C."/>
            <person name="Blom J."/>
            <person name="Claus H."/>
            <person name="Schramm-Glueck A."/>
            <person name="Brandt P."/>
            <person name="Mueller T."/>
            <person name="Goesmann A."/>
            <person name="Joseph B."/>
            <person name="Konietzny S."/>
            <person name="Kurzai O."/>
            <person name="Schmitt C."/>
            <person name="Friedrich T."/>
            <person name="Linke B."/>
            <person name="Vogel U."/>
            <person name="Frosch M."/>
        </authorList>
    </citation>
    <scope>NUCLEOTIDE SEQUENCE</scope>
    <source>
        <strain evidence="1">Alpha153</strain>
    </source>
</reference>
<evidence type="ECO:0000313" key="1">
    <source>
        <dbReference type="EMBL" id="CBA08471.1"/>
    </source>
</evidence>
<proteinExistence type="predicted"/>
<sequence length="38" mass="4356">MNIRPIWRGQGCYLGVFERGFGDAKAVKPLRMKAYGRL</sequence>
<accession>C6SET5</accession>
<dbReference type="AlphaFoldDB" id="C6SET5"/>
<name>C6SET5_NEIME</name>
<dbReference type="EMBL" id="AM889137">
    <property type="protein sequence ID" value="CBA08471.1"/>
    <property type="molecule type" value="Genomic_DNA"/>
</dbReference>
<protein>
    <submittedName>
        <fullName evidence="1">Uncharacterized protein</fullName>
    </submittedName>
</protein>
<organism evidence="1">
    <name type="scientific">Neisseria meningitidis alpha153</name>
    <dbReference type="NCBI Taxonomy" id="663926"/>
    <lineage>
        <taxon>Bacteria</taxon>
        <taxon>Pseudomonadati</taxon>
        <taxon>Pseudomonadota</taxon>
        <taxon>Betaproteobacteria</taxon>
        <taxon>Neisseriales</taxon>
        <taxon>Neisseriaceae</taxon>
        <taxon>Neisseria</taxon>
    </lineage>
</organism>